<evidence type="ECO:0000313" key="2">
    <source>
        <dbReference type="Proteomes" id="UP000624325"/>
    </source>
</evidence>
<dbReference type="RefSeq" id="WP_203703810.1">
    <property type="nucleotide sequence ID" value="NZ_BAAALU010000031.1"/>
</dbReference>
<dbReference type="Proteomes" id="UP000624325">
    <property type="component" value="Unassembled WGS sequence"/>
</dbReference>
<dbReference type="EMBL" id="BONC01000024">
    <property type="protein sequence ID" value="GIF57567.1"/>
    <property type="molecule type" value="Genomic_DNA"/>
</dbReference>
<keyword evidence="2" id="KW-1185">Reference proteome</keyword>
<accession>A0ABQ4C477</accession>
<organism evidence="1 2">
    <name type="scientific">Asanoa iriomotensis</name>
    <dbReference type="NCBI Taxonomy" id="234613"/>
    <lineage>
        <taxon>Bacteria</taxon>
        <taxon>Bacillati</taxon>
        <taxon>Actinomycetota</taxon>
        <taxon>Actinomycetes</taxon>
        <taxon>Micromonosporales</taxon>
        <taxon>Micromonosporaceae</taxon>
        <taxon>Asanoa</taxon>
    </lineage>
</organism>
<evidence type="ECO:0000313" key="1">
    <source>
        <dbReference type="EMBL" id="GIF57567.1"/>
    </source>
</evidence>
<gene>
    <name evidence="1" type="ORF">Air01nite_36620</name>
</gene>
<reference evidence="1 2" key="1">
    <citation type="submission" date="2021-01" db="EMBL/GenBank/DDBJ databases">
        <title>Whole genome shotgun sequence of Asanoa iriomotensis NBRC 100142.</title>
        <authorList>
            <person name="Komaki H."/>
            <person name="Tamura T."/>
        </authorList>
    </citation>
    <scope>NUCLEOTIDE SEQUENCE [LARGE SCALE GENOMIC DNA]</scope>
    <source>
        <strain evidence="1 2">NBRC 100142</strain>
    </source>
</reference>
<proteinExistence type="predicted"/>
<comment type="caution">
    <text evidence="1">The sequence shown here is derived from an EMBL/GenBank/DDBJ whole genome shotgun (WGS) entry which is preliminary data.</text>
</comment>
<name>A0ABQ4C477_9ACTN</name>
<protein>
    <submittedName>
        <fullName evidence="1">Uncharacterized protein</fullName>
    </submittedName>
</protein>
<sequence length="139" mass="13965">MWVGAVAGLALAVNMFLNRNQPPTPAVADRPSSGSFVVSGAVVLGSSFTKDDQGGCAGTGTHADVVEGAAVVVVTAGAGFGGGELAVSQALDDGTCRFSFSVNDVPAGEGTYVVMIGGQDVRNYSEEQLTAGLVNIRLD</sequence>